<accession>A0A2G5C2Z7</accession>
<evidence type="ECO:0000259" key="2">
    <source>
        <dbReference type="Pfam" id="PF11817"/>
    </source>
</evidence>
<dbReference type="FunCoup" id="A0A2G5C2Z7">
    <property type="interactions" value="3604"/>
</dbReference>
<evidence type="ECO:0000256" key="1">
    <source>
        <dbReference type="SAM" id="MobiDB-lite"/>
    </source>
</evidence>
<reference evidence="3 4" key="1">
    <citation type="submission" date="2017-09" db="EMBL/GenBank/DDBJ databases">
        <title>WGS assembly of Aquilegia coerulea Goldsmith.</title>
        <authorList>
            <person name="Hodges S."/>
            <person name="Kramer E."/>
            <person name="Nordborg M."/>
            <person name="Tomkins J."/>
            <person name="Borevitz J."/>
            <person name="Derieg N."/>
            <person name="Yan J."/>
            <person name="Mihaltcheva S."/>
            <person name="Hayes R.D."/>
            <person name="Rokhsar D."/>
        </authorList>
    </citation>
    <scope>NUCLEOTIDE SEQUENCE [LARGE SCALE GENOMIC DNA]</scope>
    <source>
        <strain evidence="4">cv. Goldsmith</strain>
    </source>
</reference>
<evidence type="ECO:0000313" key="4">
    <source>
        <dbReference type="Proteomes" id="UP000230069"/>
    </source>
</evidence>
<name>A0A2G5C2Z7_AQUCA</name>
<dbReference type="AlphaFoldDB" id="A0A2G5C2Z7"/>
<evidence type="ECO:0000313" key="3">
    <source>
        <dbReference type="EMBL" id="PIA25669.1"/>
    </source>
</evidence>
<gene>
    <name evidence="3" type="ORF">AQUCO_10900011v1</name>
</gene>
<keyword evidence="4" id="KW-1185">Reference proteome</keyword>
<dbReference type="STRING" id="218851.A0A2G5C2Z7"/>
<dbReference type="InterPro" id="IPR021773">
    <property type="entry name" value="TPC11"/>
</dbReference>
<proteinExistence type="predicted"/>
<dbReference type="OrthoDB" id="6278596at2759"/>
<organism evidence="3 4">
    <name type="scientific">Aquilegia coerulea</name>
    <name type="common">Rocky mountain columbine</name>
    <dbReference type="NCBI Taxonomy" id="218851"/>
    <lineage>
        <taxon>Eukaryota</taxon>
        <taxon>Viridiplantae</taxon>
        <taxon>Streptophyta</taxon>
        <taxon>Embryophyta</taxon>
        <taxon>Tracheophyta</taxon>
        <taxon>Spermatophyta</taxon>
        <taxon>Magnoliopsida</taxon>
        <taxon>Ranunculales</taxon>
        <taxon>Ranunculaceae</taxon>
        <taxon>Thalictroideae</taxon>
        <taxon>Aquilegia</taxon>
    </lineage>
</organism>
<feature type="region of interest" description="Disordered" evidence="1">
    <location>
        <begin position="516"/>
        <end position="540"/>
    </location>
</feature>
<dbReference type="PANTHER" id="PTHR14374:SF0">
    <property type="entry name" value="TRAFFICKING PROTEIN PARTICLE COMPLEX SUBUNIT 11"/>
    <property type="match status" value="1"/>
</dbReference>
<sequence length="1180" mass="131872">MEDYPEELRTPPVTLVSIVGFPELHSTISTYLHSEQPPINTLALPDFSKISVMARNPKDKTLDSSSAQPGGILKKDWLLKHRTRSPAVIAALILLNGYRVVARGRNAKTVVVVVQSTENDEVSEDRIIALRKRAEVDSKYLLNFVSDASQLKESLNRLGSTFAELANTYYREEGKRIKARIEKKNTNSLELIIRYCFKVAVYAEFRRDWVEALKFYEEAYHTLREMIGVSIRLPPIQRLIEIKTVAEQLCFKVSTLLLHGGKVIEAMTWFRKHIVCYKKLVGAPDVVFLHWEWVSRQFLVFAELLETSSVTVPNTSSQLSVMLEKGLTEWEFNPAHYYQLAAHYLREKRLCLEVVLSVSEASPSSAADGIESGSVSVIPSVFIGQFSQLFEQEDAFRTQPLTDAEYILYAIAEGKRFQDSFEIIALFKKSFEMYNNLKAQRMASYCGHLMAIEYFTIGDFSNAKQLFDGVANLYRKEGWVALLWEVLGYLRECSRRLSSVKDFVEYSLQMAALPISSSSGSQPSDYKRKYGPSGPASLSQRQSIHNEVFELLRGEYTLSSNEGSSDLKVEADRPVHLEIDPISPLRVVLLASVAFHEQVVKPGASSSLTLSLLSQLPQPVEINHLEIQFNQPESNFIITSPQRSLLDVRSGDQQDLRVETAPFLTLHTNKWLRLTYDMKSDQSGKLECLSVIAKLGPYFTIICRAESPASMDALPLWKFEDHVETLPTKDPGLAFSGQKIIQIEEQDPQIDLVLGVTGPALVGESFLVPVTVTSKGHNVCFGELKINLVDARGGGLVSPRESEPFSNDSHHVQLLNVLGPDGEYESQSGPDNIRSIQHSFGLVSVPLLNFGESWSCKLEIKWQKPKPVMLYVSLGYLPSSNEAKEQKVHVHKSLQIEGKTALAISHHFMFPFRRDPLLLRIVKPIPGSDPTTSLAFKETSILVVNARNCTEVPLRLMSISVEVDGDDTGRSCRVQQGGGSLPSQPLLVPGEEFKQVFSIIPEVYLQSVGVGTVCLRWRRESGLEEQTSSSIIAAGAVTRHKLPDVNVEMVPLVVSLECPPYTILGEPFTCYVKIQNKTKLLQEIKYSLADSQSFVLSGSHNDTIFVMPKSEHILGFKLVPLASGSQQLPRVTVTSVRYSAGFQPSLAAATVFIFPSKPHFEMEDKVTENKASLLMNEQIS</sequence>
<feature type="domain" description="Trafficking protein particle complex subunit 11" evidence="2">
    <location>
        <begin position="238"/>
        <end position="512"/>
    </location>
</feature>
<dbReference type="InParanoid" id="A0A2G5C2Z7"/>
<dbReference type="Pfam" id="PF11817">
    <property type="entry name" value="Foie-gras_1"/>
    <property type="match status" value="1"/>
</dbReference>
<dbReference type="EMBL" id="KZ305125">
    <property type="protein sequence ID" value="PIA25669.1"/>
    <property type="molecule type" value="Genomic_DNA"/>
</dbReference>
<protein>
    <recommendedName>
        <fullName evidence="2">Trafficking protein particle complex subunit 11 domain-containing protein</fullName>
    </recommendedName>
</protein>
<dbReference type="Proteomes" id="UP000230069">
    <property type="component" value="Unassembled WGS sequence"/>
</dbReference>
<dbReference type="PANTHER" id="PTHR14374">
    <property type="entry name" value="FOIE GRAS"/>
    <property type="match status" value="1"/>
</dbReference>